<comment type="subcellular location">
    <subcellularLocation>
        <location evidence="1">Nucleus matrix</location>
    </subcellularLocation>
</comment>
<dbReference type="GO" id="GO:0005737">
    <property type="term" value="C:cytoplasm"/>
    <property type="evidence" value="ECO:0007669"/>
    <property type="project" value="TreeGrafter"/>
</dbReference>
<dbReference type="AlphaFoldDB" id="A0A1I7TBS2"/>
<evidence type="ECO:0000313" key="7">
    <source>
        <dbReference type="WBParaSite" id="Csp11.Scaffold574.g4396.t1"/>
    </source>
</evidence>
<protein>
    <recommendedName>
        <fullName evidence="2">E3 ubiquitin-protein transferase MAEA</fullName>
    </recommendedName>
    <alternativeName>
        <fullName evidence="4">Macrophage erythroblast attacher</fullName>
    </alternativeName>
</protein>
<dbReference type="GO" id="GO:0043249">
    <property type="term" value="P:erythrocyte maturation"/>
    <property type="evidence" value="ECO:0007669"/>
    <property type="project" value="UniProtKB-KW"/>
</dbReference>
<evidence type="ECO:0000256" key="2">
    <source>
        <dbReference type="ARBA" id="ARBA00014384"/>
    </source>
</evidence>
<evidence type="ECO:0000259" key="5">
    <source>
        <dbReference type="PROSITE" id="PS50897"/>
    </source>
</evidence>
<dbReference type="PROSITE" id="PS50897">
    <property type="entry name" value="CTLH"/>
    <property type="match status" value="1"/>
</dbReference>
<dbReference type="GO" id="GO:0016363">
    <property type="term" value="C:nuclear matrix"/>
    <property type="evidence" value="ECO:0007669"/>
    <property type="project" value="UniProtKB-SubCell"/>
</dbReference>
<evidence type="ECO:0000256" key="3">
    <source>
        <dbReference type="ARBA" id="ARBA00023057"/>
    </source>
</evidence>
<dbReference type="GO" id="GO:0004842">
    <property type="term" value="F:ubiquitin-protein transferase activity"/>
    <property type="evidence" value="ECO:0007669"/>
    <property type="project" value="InterPro"/>
</dbReference>
<dbReference type="STRING" id="1561998.A0A1I7TBS2"/>
<feature type="domain" description="CTLH" evidence="5">
    <location>
        <begin position="184"/>
        <end position="241"/>
    </location>
</feature>
<name>A0A1I7TBS2_9PELO</name>
<dbReference type="PROSITE" id="PS50896">
    <property type="entry name" value="LISH"/>
    <property type="match status" value="1"/>
</dbReference>
<dbReference type="WBParaSite" id="Csp11.Scaffold574.g4396.t1">
    <property type="protein sequence ID" value="Csp11.Scaffold574.g4396.t1"/>
    <property type="gene ID" value="Csp11.Scaffold574.g4396"/>
</dbReference>
<dbReference type="InterPro" id="IPR006595">
    <property type="entry name" value="CTLH_C"/>
</dbReference>
<evidence type="ECO:0000256" key="4">
    <source>
        <dbReference type="ARBA" id="ARBA00029678"/>
    </source>
</evidence>
<dbReference type="InterPro" id="IPR045098">
    <property type="entry name" value="Fyv10_fam"/>
</dbReference>
<proteinExistence type="predicted"/>
<evidence type="ECO:0000313" key="6">
    <source>
        <dbReference type="Proteomes" id="UP000095282"/>
    </source>
</evidence>
<dbReference type="SMART" id="SM00668">
    <property type="entry name" value="CTLH"/>
    <property type="match status" value="1"/>
</dbReference>
<reference evidence="7" key="1">
    <citation type="submission" date="2016-11" db="UniProtKB">
        <authorList>
            <consortium name="WormBaseParasite"/>
        </authorList>
    </citation>
    <scope>IDENTIFICATION</scope>
</reference>
<organism evidence="6 7">
    <name type="scientific">Caenorhabditis tropicalis</name>
    <dbReference type="NCBI Taxonomy" id="1561998"/>
    <lineage>
        <taxon>Eukaryota</taxon>
        <taxon>Metazoa</taxon>
        <taxon>Ecdysozoa</taxon>
        <taxon>Nematoda</taxon>
        <taxon>Chromadorea</taxon>
        <taxon>Rhabditida</taxon>
        <taxon>Rhabditina</taxon>
        <taxon>Rhabditomorpha</taxon>
        <taxon>Rhabditoidea</taxon>
        <taxon>Rhabditidae</taxon>
        <taxon>Peloderinae</taxon>
        <taxon>Caenorhabditis</taxon>
    </lineage>
</organism>
<keyword evidence="3" id="KW-0265">Erythrocyte maturation</keyword>
<dbReference type="PANTHER" id="PTHR12170">
    <property type="entry name" value="MACROPHAGE ERYTHROBLAST ATTACHER-RELATED"/>
    <property type="match status" value="1"/>
</dbReference>
<dbReference type="eggNOG" id="KOG0396">
    <property type="taxonomic scope" value="Eukaryota"/>
</dbReference>
<dbReference type="InterPro" id="IPR006594">
    <property type="entry name" value="LisH"/>
</dbReference>
<dbReference type="InterPro" id="IPR024964">
    <property type="entry name" value="CTLH/CRA"/>
</dbReference>
<keyword evidence="6" id="KW-1185">Reference proteome</keyword>
<dbReference type="GO" id="GO:0043161">
    <property type="term" value="P:proteasome-mediated ubiquitin-dependent protein catabolic process"/>
    <property type="evidence" value="ECO:0007669"/>
    <property type="project" value="InterPro"/>
</dbReference>
<dbReference type="Pfam" id="PF10607">
    <property type="entry name" value="CTLH"/>
    <property type="match status" value="1"/>
</dbReference>
<dbReference type="PANTHER" id="PTHR12170:SF2">
    <property type="entry name" value="E3 UBIQUITIN-PROTEIN TRANSFERASE MAEA"/>
    <property type="match status" value="1"/>
</dbReference>
<evidence type="ECO:0000256" key="1">
    <source>
        <dbReference type="ARBA" id="ARBA00004109"/>
    </source>
</evidence>
<dbReference type="Proteomes" id="UP000095282">
    <property type="component" value="Unplaced"/>
</dbReference>
<dbReference type="GO" id="GO:0034657">
    <property type="term" value="C:GID complex"/>
    <property type="evidence" value="ECO:0007669"/>
    <property type="project" value="TreeGrafter"/>
</dbReference>
<sequence length="261" mass="29603">MAGAEPSSSGTFIIGGTTIGGANSKKPSDALSLDYCTFRVPYEDLNIRYRQGQKKLDLAAHLTSKAANLLTKKVHGSNEPISQDALRKNFDILLKQVQDAKEAFANSMDACIEYSDKISFRCDKLEEEFTDDERAANMEIDAERAEKSRFGRYIAWHLLRCGMIESAKRLIEELGLDGMMDVEIFERIYEVEQAIHARNTKPCIEWCEFNRSRLKRIGSRMEIVARQQDVVTFIEEGNVIDAVNYVKSYVTPITKKSLLEI</sequence>
<accession>A0A1I7TBS2</accession>